<dbReference type="SUPFAM" id="SSF51658">
    <property type="entry name" value="Xylose isomerase-like"/>
    <property type="match status" value="1"/>
</dbReference>
<dbReference type="PANTHER" id="PTHR42194:SF1">
    <property type="entry name" value="UPF0276 PROTEIN HI_1600"/>
    <property type="match status" value="1"/>
</dbReference>
<gene>
    <name evidence="2" type="ordered locus">Plim_3267</name>
</gene>
<dbReference type="OrthoDB" id="9763101at2"/>
<dbReference type="HOGENOM" id="CLU_064263_0_0_0"/>
<sequence>MISPRLGHTNLGLGLGLRTVHYPYLLKHWPPVDWFEVISENFMDSQGRPRYILDQIAERYPVVMHGVSMSIGSTDPLNLDYLSKLKKLSREIGARWISDHLCWTGVAGVNAHDLLPIPLNEETLEHVVGRVDFVQNFLERPLILENPSTYVGFHDSTITEWDFLTQLATRTGCGLLLDVNNVYVSSVNHGFSAEEYIRSVPHAHIVQFHLAGHTDCGTHIVDTHDDHVIDPVWELYRLAHELTAGVSTLLEWDANIPEFPVVHAEVLKARRFMEATPSLAPGRAMKDDRRTNGSIPEHHRDQPESRNHKERVISNPLSFVVNRDNEENSLDAELETHLG</sequence>
<evidence type="ECO:0000256" key="1">
    <source>
        <dbReference type="SAM" id="MobiDB-lite"/>
    </source>
</evidence>
<dbReference type="PANTHER" id="PTHR42194">
    <property type="entry name" value="UPF0276 PROTEIN HI_1600"/>
    <property type="match status" value="1"/>
</dbReference>
<feature type="region of interest" description="Disordered" evidence="1">
    <location>
        <begin position="278"/>
        <end position="312"/>
    </location>
</feature>
<dbReference type="Proteomes" id="UP000002220">
    <property type="component" value="Chromosome"/>
</dbReference>
<dbReference type="STRING" id="521674.Plim_3267"/>
<evidence type="ECO:0000313" key="3">
    <source>
        <dbReference type="Proteomes" id="UP000002220"/>
    </source>
</evidence>
<reference evidence="2 3" key="1">
    <citation type="journal article" date="2010" name="Stand. Genomic Sci.">
        <title>Complete genome sequence of Planctomyces limnophilus type strain (Mu 290).</title>
        <authorList>
            <person name="Labutti K."/>
            <person name="Sikorski J."/>
            <person name="Schneider S."/>
            <person name="Nolan M."/>
            <person name="Lucas S."/>
            <person name="Glavina Del Rio T."/>
            <person name="Tice H."/>
            <person name="Cheng J.F."/>
            <person name="Goodwin L."/>
            <person name="Pitluck S."/>
            <person name="Liolios K."/>
            <person name="Ivanova N."/>
            <person name="Mavromatis K."/>
            <person name="Mikhailova N."/>
            <person name="Pati A."/>
            <person name="Chen A."/>
            <person name="Palaniappan K."/>
            <person name="Land M."/>
            <person name="Hauser L."/>
            <person name="Chang Y.J."/>
            <person name="Jeffries C.D."/>
            <person name="Tindall B.J."/>
            <person name="Rohde M."/>
            <person name="Goker M."/>
            <person name="Woyke T."/>
            <person name="Bristow J."/>
            <person name="Eisen J.A."/>
            <person name="Markowitz V."/>
            <person name="Hugenholtz P."/>
            <person name="Kyrpides N.C."/>
            <person name="Klenk H.P."/>
            <person name="Lapidus A."/>
        </authorList>
    </citation>
    <scope>NUCLEOTIDE SEQUENCE [LARGE SCALE GENOMIC DNA]</scope>
    <source>
        <strain evidence="3">ATCC 43296 / DSM 3776 / IFAM 1008 / 290</strain>
    </source>
</reference>
<dbReference type="AlphaFoldDB" id="D5STQ1"/>
<accession>D5STQ1</accession>
<feature type="compositionally biased region" description="Basic and acidic residues" evidence="1">
    <location>
        <begin position="284"/>
        <end position="312"/>
    </location>
</feature>
<keyword evidence="3" id="KW-1185">Reference proteome</keyword>
<name>D5STQ1_PLAL2</name>
<dbReference type="Pfam" id="PF05114">
    <property type="entry name" value="MbnB_TglH_ChrH"/>
    <property type="match status" value="1"/>
</dbReference>
<dbReference type="InterPro" id="IPR036237">
    <property type="entry name" value="Xyl_isomerase-like_sf"/>
</dbReference>
<dbReference type="Gene3D" id="3.20.20.150">
    <property type="entry name" value="Divalent-metal-dependent TIM barrel enzymes"/>
    <property type="match status" value="1"/>
</dbReference>
<proteinExistence type="predicted"/>
<protein>
    <submittedName>
        <fullName evidence="2">Uncharacterized protein</fullName>
    </submittedName>
</protein>
<dbReference type="NCBIfam" id="NF003818">
    <property type="entry name" value="PRK05409.1"/>
    <property type="match status" value="1"/>
</dbReference>
<dbReference type="KEGG" id="plm:Plim_3267"/>
<evidence type="ECO:0000313" key="2">
    <source>
        <dbReference type="EMBL" id="ADG69080.1"/>
    </source>
</evidence>
<dbReference type="RefSeq" id="WP_013111511.1">
    <property type="nucleotide sequence ID" value="NC_014148.1"/>
</dbReference>
<dbReference type="eggNOG" id="COG3220">
    <property type="taxonomic scope" value="Bacteria"/>
</dbReference>
<dbReference type="InterPro" id="IPR007801">
    <property type="entry name" value="MbnB/TglH/ChrH"/>
</dbReference>
<organism evidence="2 3">
    <name type="scientific">Planctopirus limnophila (strain ATCC 43296 / DSM 3776 / IFAM 1008 / Mu 290)</name>
    <name type="common">Planctomyces limnophilus</name>
    <dbReference type="NCBI Taxonomy" id="521674"/>
    <lineage>
        <taxon>Bacteria</taxon>
        <taxon>Pseudomonadati</taxon>
        <taxon>Planctomycetota</taxon>
        <taxon>Planctomycetia</taxon>
        <taxon>Planctomycetales</taxon>
        <taxon>Planctomycetaceae</taxon>
        <taxon>Planctopirus</taxon>
    </lineage>
</organism>
<dbReference type="EMBL" id="CP001744">
    <property type="protein sequence ID" value="ADG69080.1"/>
    <property type="molecule type" value="Genomic_DNA"/>
</dbReference>